<name>A0A834ZTX2_TETSI</name>
<dbReference type="Pfam" id="PF14476">
    <property type="entry name" value="Chloroplast_duf"/>
    <property type="match status" value="1"/>
</dbReference>
<dbReference type="AlphaFoldDB" id="A0A834ZTX2"/>
<proteinExistence type="predicted"/>
<gene>
    <name evidence="2" type="ORF">HHK36_002103</name>
</gene>
<comment type="caution">
    <text evidence="2">The sequence shown here is derived from an EMBL/GenBank/DDBJ whole genome shotgun (WGS) entry which is preliminary data.</text>
</comment>
<dbReference type="Proteomes" id="UP000655225">
    <property type="component" value="Unassembled WGS sequence"/>
</dbReference>
<evidence type="ECO:0000256" key="1">
    <source>
        <dbReference type="SAM" id="MobiDB-lite"/>
    </source>
</evidence>
<sequence>MTTLQSSTLVCSSASREIRATLQAPKLRHLSMPSLPMRDFLVEELNRRSVDTQPLPQIEMKLKLLLLTSTENDGTSSSTVISELYAHHGEFCDRVEMQHQKSGIRRDNWNPTSFSHPLMQSRVAAATMAASQQAVEWVSTPGPQLALIYLKTTKCLREVVQALHGRFKLRLPPLRTPTPMALKDAMAKVLALDKAYPLPLLGTCLTNSLQRKAAVWWPKLREPAEPEGLGGKTREMGGVESLKRK</sequence>
<dbReference type="PANTHER" id="PTHR33358:SF12">
    <property type="entry name" value="F-BOX PROTEIN WITH A DOMAIN PROTEIN"/>
    <property type="match status" value="1"/>
</dbReference>
<evidence type="ECO:0000313" key="3">
    <source>
        <dbReference type="Proteomes" id="UP000655225"/>
    </source>
</evidence>
<reference evidence="2 3" key="1">
    <citation type="submission" date="2020-04" db="EMBL/GenBank/DDBJ databases">
        <title>Plant Genome Project.</title>
        <authorList>
            <person name="Zhang R.-G."/>
        </authorList>
    </citation>
    <scope>NUCLEOTIDE SEQUENCE [LARGE SCALE GENOMIC DNA]</scope>
    <source>
        <strain evidence="2">YNK0</strain>
        <tissue evidence="2">Leaf</tissue>
    </source>
</reference>
<dbReference type="EMBL" id="JABCRI010000001">
    <property type="protein sequence ID" value="KAF8414104.1"/>
    <property type="molecule type" value="Genomic_DNA"/>
</dbReference>
<dbReference type="PANTHER" id="PTHR33358">
    <property type="entry name" value="F-BOX PROTEIN WITH A DOMAIN PROTEIN"/>
    <property type="match status" value="1"/>
</dbReference>
<evidence type="ECO:0000313" key="2">
    <source>
        <dbReference type="EMBL" id="KAF8414104.1"/>
    </source>
</evidence>
<feature type="region of interest" description="Disordered" evidence="1">
    <location>
        <begin position="226"/>
        <end position="245"/>
    </location>
</feature>
<dbReference type="OMA" id="RWISSCP"/>
<accession>A0A834ZTX2</accession>
<keyword evidence="3" id="KW-1185">Reference proteome</keyword>
<organism evidence="2 3">
    <name type="scientific">Tetracentron sinense</name>
    <name type="common">Spur-leaf</name>
    <dbReference type="NCBI Taxonomy" id="13715"/>
    <lineage>
        <taxon>Eukaryota</taxon>
        <taxon>Viridiplantae</taxon>
        <taxon>Streptophyta</taxon>
        <taxon>Embryophyta</taxon>
        <taxon>Tracheophyta</taxon>
        <taxon>Spermatophyta</taxon>
        <taxon>Magnoliopsida</taxon>
        <taxon>Trochodendrales</taxon>
        <taxon>Trochodendraceae</taxon>
        <taxon>Tetracentron</taxon>
    </lineage>
</organism>
<dbReference type="InterPro" id="IPR027949">
    <property type="entry name" value="Chloroplast_duf"/>
</dbReference>
<protein>
    <submittedName>
        <fullName evidence="2">Uncharacterized protein</fullName>
    </submittedName>
</protein>